<dbReference type="AlphaFoldDB" id="A0A1M6B4Y8"/>
<dbReference type="CDD" id="cd01335">
    <property type="entry name" value="Radical_SAM"/>
    <property type="match status" value="1"/>
</dbReference>
<dbReference type="InterPro" id="IPR003739">
    <property type="entry name" value="Lys_aminomutase/Glu_NH3_mut"/>
</dbReference>
<dbReference type="GO" id="GO:0051539">
    <property type="term" value="F:4 iron, 4 sulfur cluster binding"/>
    <property type="evidence" value="ECO:0007669"/>
    <property type="project" value="UniProtKB-KW"/>
</dbReference>
<evidence type="ECO:0000259" key="10">
    <source>
        <dbReference type="PROSITE" id="PS51918"/>
    </source>
</evidence>
<keyword evidence="9" id="KW-0411">Iron-sulfur</keyword>
<evidence type="ECO:0000256" key="8">
    <source>
        <dbReference type="ARBA" id="ARBA00023004"/>
    </source>
</evidence>
<evidence type="ECO:0000313" key="11">
    <source>
        <dbReference type="EMBL" id="SHI43765.1"/>
    </source>
</evidence>
<dbReference type="Pfam" id="PF13353">
    <property type="entry name" value="Fer4_12"/>
    <property type="match status" value="1"/>
</dbReference>
<keyword evidence="4" id="KW-0004">4Fe-4S</keyword>
<keyword evidence="12" id="KW-1185">Reference proteome</keyword>
<dbReference type="GO" id="GO:0046872">
    <property type="term" value="F:metal ion binding"/>
    <property type="evidence" value="ECO:0007669"/>
    <property type="project" value="UniProtKB-KW"/>
</dbReference>
<dbReference type="InterPro" id="IPR013785">
    <property type="entry name" value="Aldolase_TIM"/>
</dbReference>
<evidence type="ECO:0000256" key="5">
    <source>
        <dbReference type="ARBA" id="ARBA00022691"/>
    </source>
</evidence>
<dbReference type="InterPro" id="IPR007197">
    <property type="entry name" value="rSAM"/>
</dbReference>
<gene>
    <name evidence="11" type="ORF">SAMN05444280_10288</name>
</gene>
<dbReference type="Proteomes" id="UP000184050">
    <property type="component" value="Unassembled WGS sequence"/>
</dbReference>
<dbReference type="RefSeq" id="WP_073164612.1">
    <property type="nucleotide sequence ID" value="NZ_FQZE01000002.1"/>
</dbReference>
<dbReference type="InterPro" id="IPR058240">
    <property type="entry name" value="rSAM_sf"/>
</dbReference>
<keyword evidence="8" id="KW-0408">Iron</keyword>
<dbReference type="SUPFAM" id="SSF102114">
    <property type="entry name" value="Radical SAM enzymes"/>
    <property type="match status" value="1"/>
</dbReference>
<keyword evidence="7" id="KW-0663">Pyridoxal phosphate</keyword>
<keyword evidence="5" id="KW-0949">S-adenosyl-L-methionine</keyword>
<dbReference type="STRING" id="1168035.SAMN05444280_10288"/>
<evidence type="ECO:0000256" key="4">
    <source>
        <dbReference type="ARBA" id="ARBA00022485"/>
    </source>
</evidence>
<dbReference type="SFLD" id="SFLDG01070">
    <property type="entry name" value="PLP-dependent"/>
    <property type="match status" value="1"/>
</dbReference>
<dbReference type="PANTHER" id="PTHR30538:SF0">
    <property type="entry name" value="L-LYSINE 2,3-AMINOMUTASE AQ_1632-RELATED"/>
    <property type="match status" value="1"/>
</dbReference>
<dbReference type="EMBL" id="FQZE01000002">
    <property type="protein sequence ID" value="SHI43765.1"/>
    <property type="molecule type" value="Genomic_DNA"/>
</dbReference>
<dbReference type="GO" id="GO:0003824">
    <property type="term" value="F:catalytic activity"/>
    <property type="evidence" value="ECO:0007669"/>
    <property type="project" value="InterPro"/>
</dbReference>
<evidence type="ECO:0000256" key="2">
    <source>
        <dbReference type="ARBA" id="ARBA00001966"/>
    </source>
</evidence>
<proteinExistence type="inferred from homology"/>
<dbReference type="SFLD" id="SFLDS00029">
    <property type="entry name" value="Radical_SAM"/>
    <property type="match status" value="1"/>
</dbReference>
<evidence type="ECO:0000256" key="7">
    <source>
        <dbReference type="ARBA" id="ARBA00022898"/>
    </source>
</evidence>
<reference evidence="11 12" key="1">
    <citation type="submission" date="2016-11" db="EMBL/GenBank/DDBJ databases">
        <authorList>
            <person name="Jaros S."/>
            <person name="Januszkiewicz K."/>
            <person name="Wedrychowicz H."/>
        </authorList>
    </citation>
    <scope>NUCLEOTIDE SEQUENCE [LARGE SCALE GENOMIC DNA]</scope>
    <source>
        <strain evidence="11 12">DSM 27063</strain>
    </source>
</reference>
<sequence>MRFLTFNAKNFREIEYMKYVPEETKKEIDIVSRVIPFKTNNYVVDYLIDWENYADDPVYILNFPNKNMLRPERYQMLEQAIRSNRPQAEIDKMIMDIRMEMNPHPAQQMTNVPVLDGEELKGMQHKYRDIVLFFPSQGQTCHAHCTFCFRWPQFVKELDMKFSMREIEVAIEYIRRNPQINEILFTGGDPLIMDPATISKYVDALKEANLPNLKNIRFGTKSLTYWPFAFLPEFSDEGQEMLDMMKRTVDSGFHLAFMAHFNHPNEFDNEIVQKAIYNIRQTGAEIRTQAPILNHINNSSEAWARMWKMQISLGLIPYYMFIERETGPYNYFEIPLAEVFRIFQKAIKETGSFAKTVTGPVMSAAKGKAHIMGVVENPADGKKYFMMQYVRHRDYRETFKPFFMEYDEKATWINQLEEVKAESLVG</sequence>
<protein>
    <submittedName>
        <fullName evidence="11">L-lysine 2,3-aminomutase (EF-P beta-lysylation pathway)</fullName>
    </submittedName>
</protein>
<comment type="cofactor">
    <cofactor evidence="2">
        <name>[4Fe-4S] cluster</name>
        <dbReference type="ChEBI" id="CHEBI:49883"/>
    </cofactor>
</comment>
<dbReference type="OrthoDB" id="9768064at2"/>
<comment type="similarity">
    <text evidence="3">Belongs to the radical SAM superfamily. KamA family.</text>
</comment>
<accession>A0A1M6B4Y8</accession>
<keyword evidence="6" id="KW-0479">Metal-binding</keyword>
<feature type="domain" description="Radical SAM core" evidence="10">
    <location>
        <begin position="125"/>
        <end position="354"/>
    </location>
</feature>
<dbReference type="PANTHER" id="PTHR30538">
    <property type="entry name" value="LYSINE 2,3-AMINOMUTASE-RELATED"/>
    <property type="match status" value="1"/>
</dbReference>
<organism evidence="11 12">
    <name type="scientific">Tangfeifania diversioriginum</name>
    <dbReference type="NCBI Taxonomy" id="1168035"/>
    <lineage>
        <taxon>Bacteria</taxon>
        <taxon>Pseudomonadati</taxon>
        <taxon>Bacteroidota</taxon>
        <taxon>Bacteroidia</taxon>
        <taxon>Marinilabiliales</taxon>
        <taxon>Prolixibacteraceae</taxon>
        <taxon>Tangfeifania</taxon>
    </lineage>
</organism>
<dbReference type="PROSITE" id="PS51918">
    <property type="entry name" value="RADICAL_SAM"/>
    <property type="match status" value="1"/>
</dbReference>
<name>A0A1M6B4Y8_9BACT</name>
<dbReference type="Gene3D" id="3.20.20.70">
    <property type="entry name" value="Aldolase class I"/>
    <property type="match status" value="1"/>
</dbReference>
<evidence type="ECO:0000256" key="9">
    <source>
        <dbReference type="ARBA" id="ARBA00023014"/>
    </source>
</evidence>
<evidence type="ECO:0000256" key="1">
    <source>
        <dbReference type="ARBA" id="ARBA00001933"/>
    </source>
</evidence>
<evidence type="ECO:0000256" key="6">
    <source>
        <dbReference type="ARBA" id="ARBA00022723"/>
    </source>
</evidence>
<evidence type="ECO:0000256" key="3">
    <source>
        <dbReference type="ARBA" id="ARBA00008703"/>
    </source>
</evidence>
<comment type="cofactor">
    <cofactor evidence="1">
        <name>pyridoxal 5'-phosphate</name>
        <dbReference type="ChEBI" id="CHEBI:597326"/>
    </cofactor>
</comment>
<evidence type="ECO:0000313" key="12">
    <source>
        <dbReference type="Proteomes" id="UP000184050"/>
    </source>
</evidence>